<evidence type="ECO:0000313" key="3">
    <source>
        <dbReference type="Proteomes" id="UP000262621"/>
    </source>
</evidence>
<proteinExistence type="predicted"/>
<dbReference type="RefSeq" id="WP_117231183.1">
    <property type="nucleotide sequence ID" value="NZ_CP061725.1"/>
</dbReference>
<dbReference type="AlphaFoldDB" id="A0A372FR46"/>
<name>A0A372FR46_9ACTN</name>
<keyword evidence="3" id="KW-1185">Reference proteome</keyword>
<evidence type="ECO:0000256" key="1">
    <source>
        <dbReference type="SAM" id="MobiDB-lite"/>
    </source>
</evidence>
<organism evidence="2 3">
    <name type="scientific">Micromonospora craniellae</name>
    <dbReference type="NCBI Taxonomy" id="2294034"/>
    <lineage>
        <taxon>Bacteria</taxon>
        <taxon>Bacillati</taxon>
        <taxon>Actinomycetota</taxon>
        <taxon>Actinomycetes</taxon>
        <taxon>Micromonosporales</taxon>
        <taxon>Micromonosporaceae</taxon>
        <taxon>Micromonospora</taxon>
    </lineage>
</organism>
<comment type="caution">
    <text evidence="2">The sequence shown here is derived from an EMBL/GenBank/DDBJ whole genome shotgun (WGS) entry which is preliminary data.</text>
</comment>
<evidence type="ECO:0000313" key="2">
    <source>
        <dbReference type="EMBL" id="RFS43168.1"/>
    </source>
</evidence>
<dbReference type="OrthoDB" id="9775735at2"/>
<feature type="region of interest" description="Disordered" evidence="1">
    <location>
        <begin position="38"/>
        <end position="59"/>
    </location>
</feature>
<gene>
    <name evidence="2" type="ORF">D0Q02_29335</name>
</gene>
<protein>
    <submittedName>
        <fullName evidence="2">Uncharacterized protein</fullName>
    </submittedName>
</protein>
<sequence length="59" mass="6731">MVVMLGLAAALVREMSDDPLLAPPTRNRRYGLAAAVRTARSYDDEDPPPVRHYLRRRPR</sequence>
<dbReference type="EMBL" id="QVFU01000079">
    <property type="protein sequence ID" value="RFS43168.1"/>
    <property type="molecule type" value="Genomic_DNA"/>
</dbReference>
<accession>A0A372FR46</accession>
<dbReference type="Proteomes" id="UP000262621">
    <property type="component" value="Unassembled WGS sequence"/>
</dbReference>
<reference evidence="2 3" key="1">
    <citation type="submission" date="2018-08" db="EMBL/GenBank/DDBJ databases">
        <title>Verrucosispora craniellae sp. nov., isolated from a marine sponge in the South China Sea.</title>
        <authorList>
            <person name="Li L."/>
            <person name="Lin H.W."/>
        </authorList>
    </citation>
    <scope>NUCLEOTIDE SEQUENCE [LARGE SCALE GENOMIC DNA]</scope>
    <source>
        <strain evidence="2 3">LHW63014</strain>
    </source>
</reference>